<feature type="transmembrane region" description="Helical" evidence="1">
    <location>
        <begin position="16"/>
        <end position="38"/>
    </location>
</feature>
<dbReference type="GO" id="GO:0020037">
    <property type="term" value="F:heme binding"/>
    <property type="evidence" value="ECO:0007669"/>
    <property type="project" value="InterPro"/>
</dbReference>
<evidence type="ECO:0008006" key="4">
    <source>
        <dbReference type="Google" id="ProtNLM"/>
    </source>
</evidence>
<dbReference type="Gene3D" id="1.10.630.10">
    <property type="entry name" value="Cytochrome P450"/>
    <property type="match status" value="1"/>
</dbReference>
<comment type="caution">
    <text evidence="2">The sequence shown here is derived from an EMBL/GenBank/DDBJ whole genome shotgun (WGS) entry which is preliminary data.</text>
</comment>
<proteinExistence type="predicted"/>
<sequence>MMSEVLDNVLTHLRPFQWYALDAGIAGIGIWTLLRWLYATRRKFHTPQLRGPPSESFLYGIGRCIISAEDSGAIYEAWAQEYGPVYAAPSTLGNKKIILCDPKAITIFFGKGLLWADGEEHRTIAAIRELTSISTIQHTSSVYHRSIVRGPGSECELASKAKGAWDVLVESSGEASALTDIQRWMDRSSLDTIGLAGFSHNFGALQGKQSSVAGFFGAFATTTFDIGHILLGQVFPLLVHLPTPRARLFQKLNVAIECIACQDTERDGRGSGWGQRRETLKIVKPSENRV</sequence>
<gene>
    <name evidence="2" type="ORF">JVT61DRAFT_3527</name>
</gene>
<dbReference type="GO" id="GO:0016705">
    <property type="term" value="F:oxidoreductase activity, acting on paired donors, with incorporation or reduction of molecular oxygen"/>
    <property type="evidence" value="ECO:0007669"/>
    <property type="project" value="InterPro"/>
</dbReference>
<evidence type="ECO:0000313" key="2">
    <source>
        <dbReference type="EMBL" id="KAG6375302.1"/>
    </source>
</evidence>
<keyword evidence="1" id="KW-0812">Transmembrane</keyword>
<keyword evidence="1" id="KW-1133">Transmembrane helix</keyword>
<dbReference type="GO" id="GO:0004497">
    <property type="term" value="F:monooxygenase activity"/>
    <property type="evidence" value="ECO:0007669"/>
    <property type="project" value="InterPro"/>
</dbReference>
<evidence type="ECO:0000313" key="3">
    <source>
        <dbReference type="Proteomes" id="UP000683000"/>
    </source>
</evidence>
<dbReference type="SUPFAM" id="SSF48264">
    <property type="entry name" value="Cytochrome P450"/>
    <property type="match status" value="1"/>
</dbReference>
<reference evidence="2" key="1">
    <citation type="submission" date="2021-03" db="EMBL/GenBank/DDBJ databases">
        <title>Evolutionary innovations through gain and loss of genes in the ectomycorrhizal Boletales.</title>
        <authorList>
            <person name="Wu G."/>
            <person name="Miyauchi S."/>
            <person name="Morin E."/>
            <person name="Yang Z.-L."/>
            <person name="Xu J."/>
            <person name="Martin F.M."/>
        </authorList>
    </citation>
    <scope>NUCLEOTIDE SEQUENCE</scope>
    <source>
        <strain evidence="2">BR01</strain>
    </source>
</reference>
<organism evidence="2 3">
    <name type="scientific">Boletus reticuloceps</name>
    <dbReference type="NCBI Taxonomy" id="495285"/>
    <lineage>
        <taxon>Eukaryota</taxon>
        <taxon>Fungi</taxon>
        <taxon>Dikarya</taxon>
        <taxon>Basidiomycota</taxon>
        <taxon>Agaricomycotina</taxon>
        <taxon>Agaricomycetes</taxon>
        <taxon>Agaricomycetidae</taxon>
        <taxon>Boletales</taxon>
        <taxon>Boletineae</taxon>
        <taxon>Boletaceae</taxon>
        <taxon>Boletoideae</taxon>
        <taxon>Boletus</taxon>
    </lineage>
</organism>
<accession>A0A8I2YPX0</accession>
<dbReference type="Proteomes" id="UP000683000">
    <property type="component" value="Unassembled WGS sequence"/>
</dbReference>
<keyword evidence="3" id="KW-1185">Reference proteome</keyword>
<keyword evidence="1" id="KW-0472">Membrane</keyword>
<dbReference type="EMBL" id="JAGFBS010000015">
    <property type="protein sequence ID" value="KAG6375302.1"/>
    <property type="molecule type" value="Genomic_DNA"/>
</dbReference>
<dbReference type="AlphaFoldDB" id="A0A8I2YPX0"/>
<evidence type="ECO:0000256" key="1">
    <source>
        <dbReference type="SAM" id="Phobius"/>
    </source>
</evidence>
<name>A0A8I2YPX0_9AGAM</name>
<dbReference type="GO" id="GO:0005506">
    <property type="term" value="F:iron ion binding"/>
    <property type="evidence" value="ECO:0007669"/>
    <property type="project" value="InterPro"/>
</dbReference>
<dbReference type="OrthoDB" id="1470350at2759"/>
<dbReference type="InterPro" id="IPR036396">
    <property type="entry name" value="Cyt_P450_sf"/>
</dbReference>
<protein>
    <recommendedName>
        <fullName evidence="4">Cytochrome P450</fullName>
    </recommendedName>
</protein>